<evidence type="ECO:0000256" key="7">
    <source>
        <dbReference type="ARBA" id="ARBA00022777"/>
    </source>
</evidence>
<keyword evidence="7 14" id="KW-0418">Kinase</keyword>
<proteinExistence type="predicted"/>
<dbReference type="InterPro" id="IPR003660">
    <property type="entry name" value="HAMP_dom"/>
</dbReference>
<evidence type="ECO:0000256" key="1">
    <source>
        <dbReference type="ARBA" id="ARBA00000085"/>
    </source>
</evidence>
<dbReference type="Pfam" id="PF02518">
    <property type="entry name" value="HATPase_c"/>
    <property type="match status" value="1"/>
</dbReference>
<evidence type="ECO:0000256" key="4">
    <source>
        <dbReference type="ARBA" id="ARBA00022553"/>
    </source>
</evidence>
<evidence type="ECO:0000256" key="2">
    <source>
        <dbReference type="ARBA" id="ARBA00004370"/>
    </source>
</evidence>
<dbReference type="SMART" id="SM00304">
    <property type="entry name" value="HAMP"/>
    <property type="match status" value="1"/>
</dbReference>
<feature type="domain" description="Histidine kinase" evidence="12">
    <location>
        <begin position="239"/>
        <end position="455"/>
    </location>
</feature>
<dbReference type="SMART" id="SM00388">
    <property type="entry name" value="HisKA"/>
    <property type="match status" value="1"/>
</dbReference>
<keyword evidence="15" id="KW-1185">Reference proteome</keyword>
<feature type="transmembrane region" description="Helical" evidence="11">
    <location>
        <begin position="7"/>
        <end position="29"/>
    </location>
</feature>
<dbReference type="InterPro" id="IPR036890">
    <property type="entry name" value="HATPase_C_sf"/>
</dbReference>
<evidence type="ECO:0000256" key="5">
    <source>
        <dbReference type="ARBA" id="ARBA00022679"/>
    </source>
</evidence>
<keyword evidence="10 11" id="KW-0472">Membrane</keyword>
<dbReference type="CDD" id="cd00075">
    <property type="entry name" value="HATPase"/>
    <property type="match status" value="1"/>
</dbReference>
<dbReference type="SUPFAM" id="SSF47384">
    <property type="entry name" value="Homodimeric domain of signal transducing histidine kinase"/>
    <property type="match status" value="1"/>
</dbReference>
<reference evidence="14 15" key="1">
    <citation type="submission" date="2021-07" db="EMBL/GenBank/DDBJ databases">
        <title>Hymenobacter profundi sp. nov., isolated from deep-sea water.</title>
        <authorList>
            <person name="Kim M.K."/>
        </authorList>
    </citation>
    <scope>NUCLEOTIDE SEQUENCE [LARGE SCALE GENOMIC DNA]</scope>
    <source>
        <strain evidence="14 15">M2</strain>
    </source>
</reference>
<organism evidence="14 15">
    <name type="scientific">Hymenobacter profundi</name>
    <dbReference type="NCBI Taxonomy" id="1982110"/>
    <lineage>
        <taxon>Bacteria</taxon>
        <taxon>Pseudomonadati</taxon>
        <taxon>Bacteroidota</taxon>
        <taxon>Cytophagia</taxon>
        <taxon>Cytophagales</taxon>
        <taxon>Hymenobacteraceae</taxon>
        <taxon>Hymenobacter</taxon>
    </lineage>
</organism>
<dbReference type="PANTHER" id="PTHR45436:SF5">
    <property type="entry name" value="SENSOR HISTIDINE KINASE TRCS"/>
    <property type="match status" value="1"/>
</dbReference>
<protein>
    <recommendedName>
        <fullName evidence="3">histidine kinase</fullName>
        <ecNumber evidence="3">2.7.13.3</ecNumber>
    </recommendedName>
</protein>
<dbReference type="InterPro" id="IPR050428">
    <property type="entry name" value="TCS_sensor_his_kinase"/>
</dbReference>
<feature type="transmembrane region" description="Helical" evidence="11">
    <location>
        <begin position="156"/>
        <end position="176"/>
    </location>
</feature>
<keyword evidence="9" id="KW-0902">Two-component regulatory system</keyword>
<dbReference type="EMBL" id="JAHWGL010000094">
    <property type="protein sequence ID" value="MBW3130390.1"/>
    <property type="molecule type" value="Genomic_DNA"/>
</dbReference>
<keyword evidence="4" id="KW-0597">Phosphoprotein</keyword>
<evidence type="ECO:0000256" key="9">
    <source>
        <dbReference type="ARBA" id="ARBA00023012"/>
    </source>
</evidence>
<dbReference type="Gene3D" id="1.10.287.130">
    <property type="match status" value="1"/>
</dbReference>
<dbReference type="Pfam" id="PF00512">
    <property type="entry name" value="HisKA"/>
    <property type="match status" value="1"/>
</dbReference>
<evidence type="ECO:0000313" key="15">
    <source>
        <dbReference type="Proteomes" id="UP000826188"/>
    </source>
</evidence>
<keyword evidence="8 11" id="KW-1133">Transmembrane helix</keyword>
<sequence>MLIRNKLLLRFTLLVVGIQLALSAFIYYFSSFSREQRYYHRLEGKAVLAARLLIRRANLDTAVLRTFRRADLLTMHQEYIGIYDEQNQLVYGLGKSLRPLPDSVYLNQIRSTRPAHFQLGGREGVGILYQHQGRSYRVLLVGQDVFGAREFAKLRLLLLVGNLGALVLIILAGWYFTDQALRPIARVVRQVKRITASNLSRRVAEGNRRDEIAQLAITFNEMLSGLEQAFESQKSFLSHASHELRTPLANLLGTLETSLAYDHDLSEARQSTASAMEEIRRLIALTNDLLALAKADDTAFRREPVRLDECVTQALTLCKTKYPTRTIRLDFDDLPEEVEDPFMVLGNAQLLTTVVFNLLDNACKYSAGAVSSTLGYADSATLRLTITDAGKGMSPAELTHVFEPLYRGESGRHMPGHGLGLPITRKIVQRHGGQLTLASEPGAGTTATVLLAAMQEVG</sequence>
<evidence type="ECO:0000256" key="3">
    <source>
        <dbReference type="ARBA" id="ARBA00012438"/>
    </source>
</evidence>
<evidence type="ECO:0000313" key="14">
    <source>
        <dbReference type="EMBL" id="MBW3130390.1"/>
    </source>
</evidence>
<dbReference type="InterPro" id="IPR003661">
    <property type="entry name" value="HisK_dim/P_dom"/>
</dbReference>
<evidence type="ECO:0000256" key="11">
    <source>
        <dbReference type="SAM" id="Phobius"/>
    </source>
</evidence>
<dbReference type="PRINTS" id="PR00344">
    <property type="entry name" value="BCTRLSENSOR"/>
</dbReference>
<comment type="subcellular location">
    <subcellularLocation>
        <location evidence="2">Membrane</location>
    </subcellularLocation>
</comment>
<evidence type="ECO:0000259" key="12">
    <source>
        <dbReference type="PROSITE" id="PS50109"/>
    </source>
</evidence>
<dbReference type="PANTHER" id="PTHR45436">
    <property type="entry name" value="SENSOR HISTIDINE KINASE YKOH"/>
    <property type="match status" value="1"/>
</dbReference>
<dbReference type="InterPro" id="IPR003594">
    <property type="entry name" value="HATPase_dom"/>
</dbReference>
<gene>
    <name evidence="14" type="ORF">KYK14_17635</name>
</gene>
<dbReference type="RefSeq" id="WP_185283978.1">
    <property type="nucleotide sequence ID" value="NZ_JAHWGL010000094.1"/>
</dbReference>
<dbReference type="Gene3D" id="6.10.340.10">
    <property type="match status" value="1"/>
</dbReference>
<dbReference type="GO" id="GO:0016301">
    <property type="term" value="F:kinase activity"/>
    <property type="evidence" value="ECO:0007669"/>
    <property type="project" value="UniProtKB-KW"/>
</dbReference>
<dbReference type="Proteomes" id="UP000826188">
    <property type="component" value="Unassembled WGS sequence"/>
</dbReference>
<dbReference type="InterPro" id="IPR005467">
    <property type="entry name" value="His_kinase_dom"/>
</dbReference>
<evidence type="ECO:0000256" key="8">
    <source>
        <dbReference type="ARBA" id="ARBA00022989"/>
    </source>
</evidence>
<keyword evidence="6 11" id="KW-0812">Transmembrane</keyword>
<accession>A0ABS6X3T7</accession>
<dbReference type="Pfam" id="PF00672">
    <property type="entry name" value="HAMP"/>
    <property type="match status" value="1"/>
</dbReference>
<evidence type="ECO:0000259" key="13">
    <source>
        <dbReference type="PROSITE" id="PS50885"/>
    </source>
</evidence>
<dbReference type="SUPFAM" id="SSF158472">
    <property type="entry name" value="HAMP domain-like"/>
    <property type="match status" value="1"/>
</dbReference>
<name>A0ABS6X3T7_9BACT</name>
<keyword evidence="5" id="KW-0808">Transferase</keyword>
<dbReference type="InterPro" id="IPR036097">
    <property type="entry name" value="HisK_dim/P_sf"/>
</dbReference>
<dbReference type="CDD" id="cd06225">
    <property type="entry name" value="HAMP"/>
    <property type="match status" value="1"/>
</dbReference>
<evidence type="ECO:0000256" key="10">
    <source>
        <dbReference type="ARBA" id="ARBA00023136"/>
    </source>
</evidence>
<dbReference type="SUPFAM" id="SSF55874">
    <property type="entry name" value="ATPase domain of HSP90 chaperone/DNA topoisomerase II/histidine kinase"/>
    <property type="match status" value="1"/>
</dbReference>
<dbReference type="InterPro" id="IPR004358">
    <property type="entry name" value="Sig_transdc_His_kin-like_C"/>
</dbReference>
<dbReference type="EC" id="2.7.13.3" evidence="3"/>
<dbReference type="CDD" id="cd00082">
    <property type="entry name" value="HisKA"/>
    <property type="match status" value="1"/>
</dbReference>
<comment type="catalytic activity">
    <reaction evidence="1">
        <text>ATP + protein L-histidine = ADP + protein N-phospho-L-histidine.</text>
        <dbReference type="EC" id="2.7.13.3"/>
    </reaction>
</comment>
<comment type="caution">
    <text evidence="14">The sequence shown here is derived from an EMBL/GenBank/DDBJ whole genome shotgun (WGS) entry which is preliminary data.</text>
</comment>
<dbReference type="SMART" id="SM00387">
    <property type="entry name" value="HATPase_c"/>
    <property type="match status" value="1"/>
</dbReference>
<feature type="domain" description="HAMP" evidence="13">
    <location>
        <begin position="178"/>
        <end position="231"/>
    </location>
</feature>
<dbReference type="PROSITE" id="PS50109">
    <property type="entry name" value="HIS_KIN"/>
    <property type="match status" value="1"/>
</dbReference>
<evidence type="ECO:0000256" key="6">
    <source>
        <dbReference type="ARBA" id="ARBA00022692"/>
    </source>
</evidence>
<dbReference type="PROSITE" id="PS50885">
    <property type="entry name" value="HAMP"/>
    <property type="match status" value="1"/>
</dbReference>
<dbReference type="Gene3D" id="3.30.565.10">
    <property type="entry name" value="Histidine kinase-like ATPase, C-terminal domain"/>
    <property type="match status" value="1"/>
</dbReference>